<evidence type="ECO:0000313" key="1">
    <source>
        <dbReference type="EMBL" id="RKO93717.1"/>
    </source>
</evidence>
<feature type="non-terminal residue" evidence="1">
    <location>
        <position position="1"/>
    </location>
</feature>
<evidence type="ECO:0008006" key="3">
    <source>
        <dbReference type="Google" id="ProtNLM"/>
    </source>
</evidence>
<reference evidence="2" key="1">
    <citation type="journal article" date="2018" name="Nat. Microbiol.">
        <title>Leveraging single-cell genomics to expand the fungal tree of life.</title>
        <authorList>
            <person name="Ahrendt S.R."/>
            <person name="Quandt C.A."/>
            <person name="Ciobanu D."/>
            <person name="Clum A."/>
            <person name="Salamov A."/>
            <person name="Andreopoulos B."/>
            <person name="Cheng J.F."/>
            <person name="Woyke T."/>
            <person name="Pelin A."/>
            <person name="Henrissat B."/>
            <person name="Reynolds N.K."/>
            <person name="Benny G.L."/>
            <person name="Smith M.E."/>
            <person name="James T.Y."/>
            <person name="Grigoriev I.V."/>
        </authorList>
    </citation>
    <scope>NUCLEOTIDE SEQUENCE [LARGE SCALE GENOMIC DNA]</scope>
</reference>
<proteinExistence type="predicted"/>
<keyword evidence="2" id="KW-1185">Reference proteome</keyword>
<sequence>SEDSVETPRRIDWSTHLAVSEAQPVEQTTDSARRPSPRLPLEIVWAHLRPRTRNSPFPDLDERKQLLSCSLVSRLWAAAATEALWERVRYQNPFQFERIVAASRTRAGAAGRVLYLQLDIMGLGWNSAFVDATISLVGQLAGLRMLSLTLDWDRHDVLVSSALTRCLELVAPSLRCCKRLDLRPGLEVPPSAVLLNDAEAAAMARLAGSSKVSATLSRNRRLSPPPPPRQHSEFRVGLQRRRLFCAALSLIRFRRTLPNFLSVPRQFRTIRVLALPGIPPNAARDAFRDLEAHPPLISFRAELCVLYMSDTFDILACANIYALQLEEIILRPDHRMRMLSVTQIEFLKRLKESSPGLRRAVLLHPNYFLVTSPGDMMGASSCNPIAVPRQASALLDSVGLDIFDNSSDSMLME</sequence>
<name>A0A4V1ISI9_9FUNG</name>
<dbReference type="Proteomes" id="UP000269721">
    <property type="component" value="Unassembled WGS sequence"/>
</dbReference>
<protein>
    <recommendedName>
        <fullName evidence="3">F-box domain-containing protein</fullName>
    </recommendedName>
</protein>
<dbReference type="EMBL" id="KZ994139">
    <property type="protein sequence ID" value="RKO93717.1"/>
    <property type="molecule type" value="Genomic_DNA"/>
</dbReference>
<evidence type="ECO:0000313" key="2">
    <source>
        <dbReference type="Proteomes" id="UP000269721"/>
    </source>
</evidence>
<organism evidence="1 2">
    <name type="scientific">Blyttiomyces helicus</name>
    <dbReference type="NCBI Taxonomy" id="388810"/>
    <lineage>
        <taxon>Eukaryota</taxon>
        <taxon>Fungi</taxon>
        <taxon>Fungi incertae sedis</taxon>
        <taxon>Chytridiomycota</taxon>
        <taxon>Chytridiomycota incertae sedis</taxon>
        <taxon>Chytridiomycetes</taxon>
        <taxon>Chytridiomycetes incertae sedis</taxon>
        <taxon>Blyttiomyces</taxon>
    </lineage>
</organism>
<accession>A0A4V1ISI9</accession>
<gene>
    <name evidence="1" type="ORF">BDK51DRAFT_45256</name>
</gene>
<dbReference type="AlphaFoldDB" id="A0A4V1ISI9"/>